<evidence type="ECO:0000256" key="2">
    <source>
        <dbReference type="ARBA" id="ARBA00022448"/>
    </source>
</evidence>
<dbReference type="OrthoDB" id="9766104at2"/>
<feature type="domain" description="ABC transporter" evidence="9">
    <location>
        <begin position="9"/>
        <end position="250"/>
    </location>
</feature>
<dbReference type="CDD" id="cd03216">
    <property type="entry name" value="ABC_Carb_Monos_I"/>
    <property type="match status" value="1"/>
</dbReference>
<evidence type="ECO:0000256" key="5">
    <source>
        <dbReference type="ARBA" id="ARBA00022741"/>
    </source>
</evidence>
<dbReference type="GO" id="GO:0005524">
    <property type="term" value="F:ATP binding"/>
    <property type="evidence" value="ECO:0007669"/>
    <property type="project" value="UniProtKB-KW"/>
</dbReference>
<dbReference type="FunFam" id="3.40.50.300:FF:000127">
    <property type="entry name" value="Ribose import ATP-binding protein RbsA"/>
    <property type="match status" value="1"/>
</dbReference>
<dbReference type="InterPro" id="IPR017871">
    <property type="entry name" value="ABC_transporter-like_CS"/>
</dbReference>
<accession>A0A3M8DSC2</accession>
<dbReference type="InterPro" id="IPR003439">
    <property type="entry name" value="ABC_transporter-like_ATP-bd"/>
</dbReference>
<dbReference type="Pfam" id="PF00005">
    <property type="entry name" value="ABC_tran"/>
    <property type="match status" value="2"/>
</dbReference>
<keyword evidence="5" id="KW-0547">Nucleotide-binding</keyword>
<keyword evidence="6 10" id="KW-0067">ATP-binding</keyword>
<dbReference type="InterPro" id="IPR050107">
    <property type="entry name" value="ABC_carbohydrate_import_ATPase"/>
</dbReference>
<evidence type="ECO:0000256" key="3">
    <source>
        <dbReference type="ARBA" id="ARBA00022475"/>
    </source>
</evidence>
<gene>
    <name evidence="10" type="ORF">EDM56_07500</name>
</gene>
<keyword evidence="3" id="KW-1003">Cell membrane</keyword>
<dbReference type="CDD" id="cd03215">
    <property type="entry name" value="ABC_Carb_Monos_II"/>
    <property type="match status" value="1"/>
</dbReference>
<evidence type="ECO:0000256" key="4">
    <source>
        <dbReference type="ARBA" id="ARBA00022737"/>
    </source>
</evidence>
<dbReference type="Gene3D" id="3.40.50.300">
    <property type="entry name" value="P-loop containing nucleotide triphosphate hydrolases"/>
    <property type="match status" value="2"/>
</dbReference>
<evidence type="ECO:0000313" key="11">
    <source>
        <dbReference type="Proteomes" id="UP000271031"/>
    </source>
</evidence>
<dbReference type="AlphaFoldDB" id="A0A3M8DSC2"/>
<evidence type="ECO:0000259" key="9">
    <source>
        <dbReference type="PROSITE" id="PS50893"/>
    </source>
</evidence>
<keyword evidence="2" id="KW-0813">Transport</keyword>
<evidence type="ECO:0000256" key="7">
    <source>
        <dbReference type="ARBA" id="ARBA00022967"/>
    </source>
</evidence>
<comment type="caution">
    <text evidence="10">The sequence shown here is derived from an EMBL/GenBank/DDBJ whole genome shotgun (WGS) entry which is preliminary data.</text>
</comment>
<dbReference type="SUPFAM" id="SSF52540">
    <property type="entry name" value="P-loop containing nucleoside triphosphate hydrolases"/>
    <property type="match status" value="2"/>
</dbReference>
<evidence type="ECO:0000256" key="8">
    <source>
        <dbReference type="ARBA" id="ARBA00023136"/>
    </source>
</evidence>
<keyword evidence="4" id="KW-0677">Repeat</keyword>
<dbReference type="RefSeq" id="WP_122917279.1">
    <property type="nucleotide sequence ID" value="NZ_RHHQ01000007.1"/>
</dbReference>
<dbReference type="Proteomes" id="UP000271031">
    <property type="component" value="Unassembled WGS sequence"/>
</dbReference>
<dbReference type="GO" id="GO:0005886">
    <property type="term" value="C:plasma membrane"/>
    <property type="evidence" value="ECO:0007669"/>
    <property type="project" value="UniProtKB-SubCell"/>
</dbReference>
<evidence type="ECO:0000313" key="10">
    <source>
        <dbReference type="EMBL" id="RNB90351.1"/>
    </source>
</evidence>
<dbReference type="InterPro" id="IPR003593">
    <property type="entry name" value="AAA+_ATPase"/>
</dbReference>
<dbReference type="PROSITE" id="PS00211">
    <property type="entry name" value="ABC_TRANSPORTER_1"/>
    <property type="match status" value="1"/>
</dbReference>
<evidence type="ECO:0000256" key="6">
    <source>
        <dbReference type="ARBA" id="ARBA00022840"/>
    </source>
</evidence>
<evidence type="ECO:0000256" key="1">
    <source>
        <dbReference type="ARBA" id="ARBA00004202"/>
    </source>
</evidence>
<dbReference type="SMART" id="SM00382">
    <property type="entry name" value="AAA"/>
    <property type="match status" value="2"/>
</dbReference>
<reference evidence="10 11" key="1">
    <citation type="submission" date="2018-10" db="EMBL/GenBank/DDBJ databases">
        <title>Phylogenomics of Brevibacillus.</title>
        <authorList>
            <person name="Dunlap C."/>
        </authorList>
    </citation>
    <scope>NUCLEOTIDE SEQUENCE [LARGE SCALE GENOMIC DNA]</scope>
    <source>
        <strain evidence="10 11">JCM 15716</strain>
    </source>
</reference>
<dbReference type="PROSITE" id="PS50893">
    <property type="entry name" value="ABC_TRANSPORTER_2"/>
    <property type="match status" value="2"/>
</dbReference>
<feature type="domain" description="ABC transporter" evidence="9">
    <location>
        <begin position="264"/>
        <end position="506"/>
    </location>
</feature>
<dbReference type="InterPro" id="IPR027417">
    <property type="entry name" value="P-loop_NTPase"/>
</dbReference>
<organism evidence="10 11">
    <name type="scientific">Brevibacillus fluminis</name>
    <dbReference type="NCBI Taxonomy" id="511487"/>
    <lineage>
        <taxon>Bacteria</taxon>
        <taxon>Bacillati</taxon>
        <taxon>Bacillota</taxon>
        <taxon>Bacilli</taxon>
        <taxon>Bacillales</taxon>
        <taxon>Paenibacillaceae</taxon>
        <taxon>Brevibacillus</taxon>
    </lineage>
</organism>
<sequence>MAQQERTTLDMKGISIEFPGVKALSDVDFQVESGRIHALIGANGAGKSTLMKVLSGAYSHYTGSIHLNGNQVTIRTPRDAKELGIDIVYQEVDTALIPYLDVAENIMLDVMVNRMKGKVFINWKHIHDSARKVLERLGIQLDTRKRVQDLTLAQKQMVLIARAIAEERRFLILDEPTAPLSHKETDELFRVVRELANHQNVGIIFISHRLPELFEICEEITIMRDGQVVTRNPIAELTTKQVVEWMLGRKMDETYVKKQTAIGEPLLTVSHLYDRKGMVRNVSLHVRAGEIVGIAGLVGAGKTELCKTIFGAHAAQSGEIKLKEKKLQNKTPHAAVKQGLALVPEERRKEGVLVDESVVSNLSAASLGAFSSAFGFVKPREERAAALKMIGDLGIKTPHENQKVALLSGGNQQKVAVGKWLLADADVYMFDEPTKGVDVGAKRDIFNLIAKLAEIGKGSIYATSELSEILAITDRIYVMYDGAVVKELLTSETTEEEILYYSTGGN</sequence>
<keyword evidence="7" id="KW-1278">Translocase</keyword>
<name>A0A3M8DSC2_9BACL</name>
<keyword evidence="11" id="KW-1185">Reference proteome</keyword>
<comment type="subcellular location">
    <subcellularLocation>
        <location evidence="1">Cell membrane</location>
        <topology evidence="1">Peripheral membrane protein</topology>
    </subcellularLocation>
</comment>
<protein>
    <submittedName>
        <fullName evidence="10">Sugar ABC transporter ATP-binding protein</fullName>
    </submittedName>
</protein>
<proteinExistence type="predicted"/>
<dbReference type="PANTHER" id="PTHR43790:SF9">
    <property type="entry name" value="GALACTOFURANOSE TRANSPORTER ATP-BINDING PROTEIN YTFR"/>
    <property type="match status" value="1"/>
</dbReference>
<dbReference type="GO" id="GO:0016887">
    <property type="term" value="F:ATP hydrolysis activity"/>
    <property type="evidence" value="ECO:0007669"/>
    <property type="project" value="InterPro"/>
</dbReference>
<dbReference type="PANTHER" id="PTHR43790">
    <property type="entry name" value="CARBOHYDRATE TRANSPORT ATP-BINDING PROTEIN MG119-RELATED"/>
    <property type="match status" value="1"/>
</dbReference>
<dbReference type="EMBL" id="RHHQ01000007">
    <property type="protein sequence ID" value="RNB90351.1"/>
    <property type="molecule type" value="Genomic_DNA"/>
</dbReference>
<keyword evidence="8" id="KW-0472">Membrane</keyword>